<dbReference type="Pfam" id="PF03479">
    <property type="entry name" value="PCC"/>
    <property type="match status" value="1"/>
</dbReference>
<dbReference type="InterPro" id="IPR005175">
    <property type="entry name" value="PPC_dom"/>
</dbReference>
<evidence type="ECO:0000259" key="1">
    <source>
        <dbReference type="PROSITE" id="PS51742"/>
    </source>
</evidence>
<reference evidence="2 3" key="2">
    <citation type="submission" date="2018-03" db="EMBL/GenBank/DDBJ databases">
        <title>The ancient ancestry and fast evolution of plastids.</title>
        <authorList>
            <person name="Moore K.R."/>
            <person name="Magnabosco C."/>
            <person name="Momper L."/>
            <person name="Gold D.A."/>
            <person name="Bosak T."/>
            <person name="Fournier G.P."/>
        </authorList>
    </citation>
    <scope>NUCLEOTIDE SEQUENCE [LARGE SCALE GENOMIC DNA]</scope>
    <source>
        <strain evidence="2 3">ULC007</strain>
    </source>
</reference>
<organism evidence="2 3">
    <name type="scientific">Phormidesmis priestleyi ULC007</name>
    <dbReference type="NCBI Taxonomy" id="1920490"/>
    <lineage>
        <taxon>Bacteria</taxon>
        <taxon>Bacillati</taxon>
        <taxon>Cyanobacteriota</taxon>
        <taxon>Cyanophyceae</taxon>
        <taxon>Leptolyngbyales</taxon>
        <taxon>Leptolyngbyaceae</taxon>
        <taxon>Phormidesmis</taxon>
    </lineage>
</organism>
<sequence length="136" mass="14788">MKVFALRLKPDQDLRQSLKEFALSNNIQAGFVLSAIGSLKQAAIRFADQPKSQILPGKFEILSLNGTLSVNGLHLHITIADSVGNTIGGHLDNDSIVYTTAEIVIGASEDLIFLRSSDPQTGFLELEIQAVKQRVE</sequence>
<dbReference type="RefSeq" id="WP_073071293.1">
    <property type="nucleotide sequence ID" value="NZ_MPPI01000011.1"/>
</dbReference>
<feature type="domain" description="PPC" evidence="1">
    <location>
        <begin position="1"/>
        <end position="129"/>
    </location>
</feature>
<dbReference type="PANTHER" id="PTHR34988:SF1">
    <property type="entry name" value="DNA-BINDING PROTEIN"/>
    <property type="match status" value="1"/>
</dbReference>
<dbReference type="CDD" id="cd11378">
    <property type="entry name" value="DUF296"/>
    <property type="match status" value="1"/>
</dbReference>
<dbReference type="Proteomes" id="UP000238634">
    <property type="component" value="Unassembled WGS sequence"/>
</dbReference>
<dbReference type="EMBL" id="PVWG01000011">
    <property type="protein sequence ID" value="PSB19249.1"/>
    <property type="molecule type" value="Genomic_DNA"/>
</dbReference>
<dbReference type="PANTHER" id="PTHR34988">
    <property type="entry name" value="PROTEIN, PUTATIVE-RELATED"/>
    <property type="match status" value="1"/>
</dbReference>
<accession>A0A2T1DFH2</accession>
<dbReference type="OrthoDB" id="552202at2"/>
<keyword evidence="3" id="KW-1185">Reference proteome</keyword>
<gene>
    <name evidence="2" type="ORF">C7B65_11790</name>
</gene>
<dbReference type="STRING" id="1920490.GCA_001895925_04461"/>
<protein>
    <submittedName>
        <fullName evidence="2">DNA-binding protein</fullName>
    </submittedName>
</protein>
<evidence type="ECO:0000313" key="3">
    <source>
        <dbReference type="Proteomes" id="UP000238634"/>
    </source>
</evidence>
<dbReference type="PROSITE" id="PS51742">
    <property type="entry name" value="PPC"/>
    <property type="match status" value="1"/>
</dbReference>
<dbReference type="GO" id="GO:0003677">
    <property type="term" value="F:DNA binding"/>
    <property type="evidence" value="ECO:0007669"/>
    <property type="project" value="UniProtKB-KW"/>
</dbReference>
<dbReference type="Gene3D" id="3.30.1330.80">
    <property type="entry name" value="Hypothetical protein, similar to alpha- acetolactate decarboxylase, domain 2"/>
    <property type="match status" value="1"/>
</dbReference>
<evidence type="ECO:0000313" key="2">
    <source>
        <dbReference type="EMBL" id="PSB19249.1"/>
    </source>
</evidence>
<proteinExistence type="predicted"/>
<dbReference type="AlphaFoldDB" id="A0A2T1DFH2"/>
<reference evidence="2 3" key="1">
    <citation type="submission" date="2018-02" db="EMBL/GenBank/DDBJ databases">
        <authorList>
            <person name="Cohen D.B."/>
            <person name="Kent A.D."/>
        </authorList>
    </citation>
    <scope>NUCLEOTIDE SEQUENCE [LARGE SCALE GENOMIC DNA]</scope>
    <source>
        <strain evidence="2 3">ULC007</strain>
    </source>
</reference>
<comment type="caution">
    <text evidence="2">The sequence shown here is derived from an EMBL/GenBank/DDBJ whole genome shotgun (WGS) entry which is preliminary data.</text>
</comment>
<keyword evidence="2" id="KW-0238">DNA-binding</keyword>
<name>A0A2T1DFH2_9CYAN</name>
<dbReference type="SUPFAM" id="SSF117856">
    <property type="entry name" value="AF0104/ALDC/Ptd012-like"/>
    <property type="match status" value="1"/>
</dbReference>